<reference evidence="4 5" key="1">
    <citation type="submission" date="2017-06" db="EMBL/GenBank/DDBJ databases">
        <title>Draft genome sequence of anaerobic fermentative bacterium Anaeromicrobium sediminis DY2726D isolated from West Pacific Ocean sediments.</title>
        <authorList>
            <person name="Zeng X."/>
        </authorList>
    </citation>
    <scope>NUCLEOTIDE SEQUENCE [LARGE SCALE GENOMIC DNA]</scope>
    <source>
        <strain evidence="4 5">DY2726D</strain>
    </source>
</reference>
<comment type="caution">
    <text evidence="4">The sequence shown here is derived from an EMBL/GenBank/DDBJ whole genome shotgun (WGS) entry which is preliminary data.</text>
</comment>
<evidence type="ECO:0000313" key="5">
    <source>
        <dbReference type="Proteomes" id="UP000216024"/>
    </source>
</evidence>
<proteinExistence type="predicted"/>
<gene>
    <name evidence="4" type="ORF">CCE28_12355</name>
</gene>
<evidence type="ECO:0000256" key="3">
    <source>
        <dbReference type="ARBA" id="ARBA00022752"/>
    </source>
</evidence>
<sequence length="351" mass="41880">MYTQKHYENFMENVFDSQKKMFDMWKNTVVPCSTEKESLKDPSFIDSSLEMMNKWNEVNSKFFENIMDFSKENPVYSTYDKMFSSMNSYNTLFNMWKDFQDKAFNTNPFDMNSFMDSWKKQYFDMVGTTFSPVLPQKVQKLYKDSIDIYKSHMTNASNLFKPWTDNSAPLNELYTKTLMGDANAFVEFTKLLKENYESSYGKFFDIPTLGLNRNYFEVNLKSMESYINYINTTNEFTSTLYKVAYETMENIISESLNMGKENKEPQSFREFYEYWWRKNEEAYNNLFNTDDFAKLLSHVVDSGVNFKKDFDNVLEQQFSFLPFPLKSDLNSLYKTVYDLKKQVRDLSKKID</sequence>
<protein>
    <recommendedName>
        <fullName evidence="2">Poly(3-hydroxyalkanoate) polymerase subunit PhaE</fullName>
    </recommendedName>
</protein>
<dbReference type="RefSeq" id="WP_095134034.1">
    <property type="nucleotide sequence ID" value="NZ_NIBG01000010.1"/>
</dbReference>
<dbReference type="Pfam" id="PF09712">
    <property type="entry name" value="PHA_synth_III_E"/>
    <property type="match status" value="1"/>
</dbReference>
<organism evidence="4 5">
    <name type="scientific">Anaeromicrobium sediminis</name>
    <dbReference type="NCBI Taxonomy" id="1478221"/>
    <lineage>
        <taxon>Bacteria</taxon>
        <taxon>Bacillati</taxon>
        <taxon>Bacillota</taxon>
        <taxon>Clostridia</taxon>
        <taxon>Peptostreptococcales</taxon>
        <taxon>Thermotaleaceae</taxon>
        <taxon>Anaeromicrobium</taxon>
    </lineage>
</organism>
<dbReference type="GO" id="GO:0042619">
    <property type="term" value="P:poly-hydroxybutyrate biosynthetic process"/>
    <property type="evidence" value="ECO:0007669"/>
    <property type="project" value="UniProtKB-KW"/>
</dbReference>
<keyword evidence="5" id="KW-1185">Reference proteome</keyword>
<evidence type="ECO:0000256" key="2">
    <source>
        <dbReference type="ARBA" id="ARBA00019066"/>
    </source>
</evidence>
<dbReference type="AlphaFoldDB" id="A0A267MJ76"/>
<dbReference type="Proteomes" id="UP000216024">
    <property type="component" value="Unassembled WGS sequence"/>
</dbReference>
<dbReference type="EMBL" id="NIBG01000010">
    <property type="protein sequence ID" value="PAB58968.1"/>
    <property type="molecule type" value="Genomic_DNA"/>
</dbReference>
<dbReference type="InterPro" id="IPR010123">
    <property type="entry name" value="PHA_synth_III_E"/>
</dbReference>
<dbReference type="OrthoDB" id="617533at2"/>
<evidence type="ECO:0000256" key="1">
    <source>
        <dbReference type="ARBA" id="ARBA00004683"/>
    </source>
</evidence>
<accession>A0A267MJ76</accession>
<name>A0A267MJ76_9FIRM</name>
<evidence type="ECO:0000313" key="4">
    <source>
        <dbReference type="EMBL" id="PAB58968.1"/>
    </source>
</evidence>
<keyword evidence="3" id="KW-0583">PHB biosynthesis</keyword>
<dbReference type="UniPathway" id="UPA00917"/>
<comment type="pathway">
    <text evidence="1">Biopolymer metabolism; poly-(R)-3-hydroxybutanoate biosynthesis.</text>
</comment>